<feature type="region of interest" description="Disordered" evidence="1">
    <location>
        <begin position="1"/>
        <end position="46"/>
    </location>
</feature>
<dbReference type="PANTHER" id="PTHR10677">
    <property type="entry name" value="UBIQUILIN"/>
    <property type="match status" value="1"/>
</dbReference>
<sequence>MADDMPNNSETIHDVSLNTPQVPPMHMEVEEPSPELPLPPPPTDSEAVIKNLELVPELSSELPVQLPSELPVQLPLELPVQLPSELPDQLPVQEQSVQPEQPPVEQQIVPEVPISETEQVAVAPEEIVQEKPPEEVVPEKPPAKMISIHIKTPQERETFEVEENAGVKDLKAVIAPKFNAEPDQLCLIFAGKIMQDEDHLLQHNIKDGLTIHLVIRAAPRLSEQANRRPADIGATPFQLGSLGGLAGLNQLGLSSPTFMELQNQMQSELLSNPNMLRNLLDNPMVTQLMSNPEVMRNLLMRNPQMQNLVQRYPEIHQTLNNPELLQQTAELARNPSMLQELMRSHERAMGLDPSSPIPTSNPVPNLFQNLQEPMLSSLAAQYQAGAQTNPGRGVLNPPPLASLLQQMSENPTIIQNMLQAPYTQSVLEALSADPSVANALLAQNPLISDNPTLQEQMRAMMPQLVQQMQNPEIQNLMTNTQALDAIMQIQQGMESLRQAAPTLIHTFPPPAPQPLNTGTPASQTETSTQNPPAGAPRDAFSEFMSRMVGSMAANTNNTLPPEQRYQAQLEQLAAMGFLNREINLQALISCFGDINAAIEKLLSQGQLSSMG</sequence>
<dbReference type="CDD" id="cd14399">
    <property type="entry name" value="UBA_PLICs"/>
    <property type="match status" value="1"/>
</dbReference>
<dbReference type="FunFam" id="3.10.20.90:FF:000095">
    <property type="entry name" value="Ubiquilin 4"/>
    <property type="match status" value="1"/>
</dbReference>
<evidence type="ECO:0000259" key="2">
    <source>
        <dbReference type="PROSITE" id="PS50030"/>
    </source>
</evidence>
<dbReference type="InterPro" id="IPR006636">
    <property type="entry name" value="STI1_HS-bd"/>
</dbReference>
<dbReference type="Pfam" id="PF23195">
    <property type="entry name" value="UBQLN1"/>
    <property type="match status" value="1"/>
</dbReference>
<feature type="compositionally biased region" description="Polar residues" evidence="1">
    <location>
        <begin position="1"/>
        <end position="20"/>
    </location>
</feature>
<dbReference type="FunCoup" id="A0A6P7G0R2">
    <property type="interactions" value="1852"/>
</dbReference>
<evidence type="ECO:0000256" key="1">
    <source>
        <dbReference type="SAM" id="MobiDB-lite"/>
    </source>
</evidence>
<feature type="domain" description="UBA" evidence="2">
    <location>
        <begin position="560"/>
        <end position="604"/>
    </location>
</feature>
<organism evidence="4">
    <name type="scientific">Diabrotica virgifera virgifera</name>
    <name type="common">western corn rootworm</name>
    <dbReference type="NCBI Taxonomy" id="50390"/>
    <lineage>
        <taxon>Eukaryota</taxon>
        <taxon>Metazoa</taxon>
        <taxon>Ecdysozoa</taxon>
        <taxon>Arthropoda</taxon>
        <taxon>Hexapoda</taxon>
        <taxon>Insecta</taxon>
        <taxon>Pterygota</taxon>
        <taxon>Neoptera</taxon>
        <taxon>Endopterygota</taxon>
        <taxon>Coleoptera</taxon>
        <taxon>Polyphaga</taxon>
        <taxon>Cucujiformia</taxon>
        <taxon>Chrysomeloidea</taxon>
        <taxon>Chrysomelidae</taxon>
        <taxon>Galerucinae</taxon>
        <taxon>Diabroticina</taxon>
        <taxon>Diabroticites</taxon>
        <taxon>Diabrotica</taxon>
    </lineage>
</organism>
<dbReference type="AlphaFoldDB" id="A0A6P7G0R2"/>
<dbReference type="InParanoid" id="A0A6P7G0R2"/>
<dbReference type="FunFam" id="1.10.260.100:FF:000001">
    <property type="entry name" value="Ubiquilin 1"/>
    <property type="match status" value="1"/>
</dbReference>
<dbReference type="Gene3D" id="3.10.20.90">
    <property type="entry name" value="Phosphatidylinositol 3-kinase Catalytic Subunit, Chain A, domain 1"/>
    <property type="match status" value="1"/>
</dbReference>
<dbReference type="Gene3D" id="1.10.8.10">
    <property type="entry name" value="DNA helicase RuvA subunit, C-terminal domain"/>
    <property type="match status" value="1"/>
</dbReference>
<dbReference type="PROSITE" id="PS50053">
    <property type="entry name" value="UBIQUITIN_2"/>
    <property type="match status" value="1"/>
</dbReference>
<dbReference type="SMART" id="SM00727">
    <property type="entry name" value="STI1"/>
    <property type="match status" value="4"/>
</dbReference>
<dbReference type="PANTHER" id="PTHR10677:SF3">
    <property type="entry name" value="FI07626P-RELATED"/>
    <property type="match status" value="1"/>
</dbReference>
<feature type="compositionally biased region" description="Pro residues" evidence="1">
    <location>
        <begin position="34"/>
        <end position="43"/>
    </location>
</feature>
<dbReference type="GO" id="GO:0006511">
    <property type="term" value="P:ubiquitin-dependent protein catabolic process"/>
    <property type="evidence" value="ECO:0007669"/>
    <property type="project" value="TreeGrafter"/>
</dbReference>
<dbReference type="Gene3D" id="1.10.260.100">
    <property type="match status" value="1"/>
</dbReference>
<name>A0A6P7G0R2_DIAVI</name>
<feature type="compositionally biased region" description="Polar residues" evidence="1">
    <location>
        <begin position="514"/>
        <end position="531"/>
    </location>
</feature>
<dbReference type="RefSeq" id="XP_028140642.1">
    <property type="nucleotide sequence ID" value="XM_028284841.1"/>
</dbReference>
<dbReference type="CDD" id="cd01808">
    <property type="entry name" value="Ubl_PLICs"/>
    <property type="match status" value="1"/>
</dbReference>
<dbReference type="SMART" id="SM00213">
    <property type="entry name" value="UBQ"/>
    <property type="match status" value="1"/>
</dbReference>
<dbReference type="InterPro" id="IPR015496">
    <property type="entry name" value="Ubiquilin"/>
</dbReference>
<dbReference type="GO" id="GO:0005829">
    <property type="term" value="C:cytosol"/>
    <property type="evidence" value="ECO:0007669"/>
    <property type="project" value="TreeGrafter"/>
</dbReference>
<dbReference type="InterPro" id="IPR009060">
    <property type="entry name" value="UBA-like_sf"/>
</dbReference>
<dbReference type="InterPro" id="IPR029071">
    <property type="entry name" value="Ubiquitin-like_domsf"/>
</dbReference>
<dbReference type="Pfam" id="PF00627">
    <property type="entry name" value="UBA"/>
    <property type="match status" value="1"/>
</dbReference>
<dbReference type="SUPFAM" id="SSF54236">
    <property type="entry name" value="Ubiquitin-like"/>
    <property type="match status" value="1"/>
</dbReference>
<feature type="region of interest" description="Disordered" evidence="1">
    <location>
        <begin position="504"/>
        <end position="538"/>
    </location>
</feature>
<dbReference type="PRINTS" id="PR00348">
    <property type="entry name" value="UBIQUITIN"/>
</dbReference>
<proteinExistence type="predicted"/>
<gene>
    <name evidence="4" type="primary">LOC114334751</name>
</gene>
<evidence type="ECO:0000313" key="4">
    <source>
        <dbReference type="RefSeq" id="XP_028140642.1"/>
    </source>
</evidence>
<dbReference type="InterPro" id="IPR000626">
    <property type="entry name" value="Ubiquitin-like_dom"/>
</dbReference>
<evidence type="ECO:0000259" key="3">
    <source>
        <dbReference type="PROSITE" id="PS50053"/>
    </source>
</evidence>
<dbReference type="InterPro" id="IPR019956">
    <property type="entry name" value="Ubiquitin_dom"/>
</dbReference>
<dbReference type="InterPro" id="IPR015940">
    <property type="entry name" value="UBA"/>
</dbReference>
<reference evidence="4" key="1">
    <citation type="submission" date="2025-08" db="UniProtKB">
        <authorList>
            <consortium name="RefSeq"/>
        </authorList>
    </citation>
    <scope>IDENTIFICATION</scope>
    <source>
        <tissue evidence="4">Whole insect</tissue>
    </source>
</reference>
<protein>
    <submittedName>
        <fullName evidence="4">Ubiquilin-1-like isoform X1</fullName>
    </submittedName>
</protein>
<dbReference type="Pfam" id="PF00240">
    <property type="entry name" value="ubiquitin"/>
    <property type="match status" value="1"/>
</dbReference>
<dbReference type="SMART" id="SM00165">
    <property type="entry name" value="UBA"/>
    <property type="match status" value="1"/>
</dbReference>
<dbReference type="SUPFAM" id="SSF46934">
    <property type="entry name" value="UBA-like"/>
    <property type="match status" value="1"/>
</dbReference>
<dbReference type="KEGG" id="dvv:114334753"/>
<feature type="domain" description="Ubiquitin-like" evidence="3">
    <location>
        <begin position="146"/>
        <end position="216"/>
    </location>
</feature>
<accession>A0A6P7G0R2</accession>
<dbReference type="GO" id="GO:0031593">
    <property type="term" value="F:polyubiquitin modification-dependent protein binding"/>
    <property type="evidence" value="ECO:0007669"/>
    <property type="project" value="TreeGrafter"/>
</dbReference>
<dbReference type="PROSITE" id="PS50030">
    <property type="entry name" value="UBA"/>
    <property type="match status" value="1"/>
</dbReference>